<dbReference type="AlphaFoldDB" id="A0A6F8YY47"/>
<organism evidence="2 3">
    <name type="scientific">Phytohabitans suffuscus</name>
    <dbReference type="NCBI Taxonomy" id="624315"/>
    <lineage>
        <taxon>Bacteria</taxon>
        <taxon>Bacillati</taxon>
        <taxon>Actinomycetota</taxon>
        <taxon>Actinomycetes</taxon>
        <taxon>Micromonosporales</taxon>
        <taxon>Micromonosporaceae</taxon>
    </lineage>
</organism>
<evidence type="ECO:0000313" key="2">
    <source>
        <dbReference type="EMBL" id="BCB90868.1"/>
    </source>
</evidence>
<dbReference type="Proteomes" id="UP000503011">
    <property type="component" value="Chromosome"/>
</dbReference>
<dbReference type="RefSeq" id="WP_173163342.1">
    <property type="nucleotide sequence ID" value="NZ_AP022871.1"/>
</dbReference>
<dbReference type="KEGG" id="psuu:Psuf_081810"/>
<sequence>MRAAAVPLAVLAAPLIEAPSVLLVGTLPLLRATILCWNGLAFSVAGELAPPGHAAAALAVRNTAIFGGSMLGAALAPYASWQIAFAALRCRPRPPRRSSRRRSAPPVSVRAAT</sequence>
<feature type="compositionally biased region" description="Basic residues" evidence="1">
    <location>
        <begin position="92"/>
        <end position="103"/>
    </location>
</feature>
<proteinExistence type="predicted"/>
<name>A0A6F8YY47_9ACTN</name>
<protein>
    <recommendedName>
        <fullName evidence="4">Major facilitator superfamily (MFS) profile domain-containing protein</fullName>
    </recommendedName>
</protein>
<feature type="region of interest" description="Disordered" evidence="1">
    <location>
        <begin position="92"/>
        <end position="113"/>
    </location>
</feature>
<feature type="compositionally biased region" description="Low complexity" evidence="1">
    <location>
        <begin position="104"/>
        <end position="113"/>
    </location>
</feature>
<dbReference type="EMBL" id="AP022871">
    <property type="protein sequence ID" value="BCB90868.1"/>
    <property type="molecule type" value="Genomic_DNA"/>
</dbReference>
<dbReference type="SUPFAM" id="SSF103473">
    <property type="entry name" value="MFS general substrate transporter"/>
    <property type="match status" value="1"/>
</dbReference>
<evidence type="ECO:0008006" key="4">
    <source>
        <dbReference type="Google" id="ProtNLM"/>
    </source>
</evidence>
<accession>A0A6F8YY47</accession>
<reference evidence="2 3" key="1">
    <citation type="submission" date="2020-03" db="EMBL/GenBank/DDBJ databases">
        <title>Whole genome shotgun sequence of Phytohabitans suffuscus NBRC 105367.</title>
        <authorList>
            <person name="Komaki H."/>
            <person name="Tamura T."/>
        </authorList>
    </citation>
    <scope>NUCLEOTIDE SEQUENCE [LARGE SCALE GENOMIC DNA]</scope>
    <source>
        <strain evidence="2 3">NBRC 105367</strain>
    </source>
</reference>
<evidence type="ECO:0000256" key="1">
    <source>
        <dbReference type="SAM" id="MobiDB-lite"/>
    </source>
</evidence>
<reference evidence="2 3" key="2">
    <citation type="submission" date="2020-03" db="EMBL/GenBank/DDBJ databases">
        <authorList>
            <person name="Ichikawa N."/>
            <person name="Kimura A."/>
            <person name="Kitahashi Y."/>
            <person name="Uohara A."/>
        </authorList>
    </citation>
    <scope>NUCLEOTIDE SEQUENCE [LARGE SCALE GENOMIC DNA]</scope>
    <source>
        <strain evidence="2 3">NBRC 105367</strain>
    </source>
</reference>
<evidence type="ECO:0000313" key="3">
    <source>
        <dbReference type="Proteomes" id="UP000503011"/>
    </source>
</evidence>
<gene>
    <name evidence="2" type="ORF">Psuf_081810</name>
</gene>
<keyword evidence="3" id="KW-1185">Reference proteome</keyword>
<dbReference type="InterPro" id="IPR036259">
    <property type="entry name" value="MFS_trans_sf"/>
</dbReference>